<keyword evidence="2" id="KW-1003">Cell membrane</keyword>
<dbReference type="CDD" id="cd12912">
    <property type="entry name" value="PDC2_MCP_like"/>
    <property type="match status" value="1"/>
</dbReference>
<dbReference type="Proteomes" id="UP000439994">
    <property type="component" value="Unassembled WGS sequence"/>
</dbReference>
<evidence type="ECO:0000256" key="6">
    <source>
        <dbReference type="ARBA" id="ARBA00022692"/>
    </source>
</evidence>
<evidence type="ECO:0000256" key="3">
    <source>
        <dbReference type="ARBA" id="ARBA00022481"/>
    </source>
</evidence>
<dbReference type="OrthoDB" id="2489132at2"/>
<organism evidence="17 18">
    <name type="scientific">Psychrosphaera haliotis</name>
    <dbReference type="NCBI Taxonomy" id="555083"/>
    <lineage>
        <taxon>Bacteria</taxon>
        <taxon>Pseudomonadati</taxon>
        <taxon>Pseudomonadota</taxon>
        <taxon>Gammaproteobacteria</taxon>
        <taxon>Alteromonadales</taxon>
        <taxon>Pseudoalteromonadaceae</taxon>
        <taxon>Psychrosphaera</taxon>
    </lineage>
</organism>
<comment type="subcellular location">
    <subcellularLocation>
        <location evidence="1">Cell inner membrane</location>
        <topology evidence="1">Multi-pass membrane protein</topology>
    </subcellularLocation>
</comment>
<dbReference type="PANTHER" id="PTHR32089">
    <property type="entry name" value="METHYL-ACCEPTING CHEMOTAXIS PROTEIN MCPB"/>
    <property type="match status" value="1"/>
</dbReference>
<dbReference type="GO" id="GO:0005886">
    <property type="term" value="C:plasma membrane"/>
    <property type="evidence" value="ECO:0007669"/>
    <property type="project" value="UniProtKB-SubCell"/>
</dbReference>
<keyword evidence="4" id="KW-0145">Chemotaxis</keyword>
<evidence type="ECO:0000256" key="11">
    <source>
        <dbReference type="PROSITE-ProRule" id="PRU00284"/>
    </source>
</evidence>
<dbReference type="RefSeq" id="WP_155694839.1">
    <property type="nucleotide sequence ID" value="NZ_WOCD01000002.1"/>
</dbReference>
<feature type="domain" description="Methyl-accepting transducer" evidence="14">
    <location>
        <begin position="366"/>
        <end position="602"/>
    </location>
</feature>
<evidence type="ECO:0000256" key="1">
    <source>
        <dbReference type="ARBA" id="ARBA00004429"/>
    </source>
</evidence>
<protein>
    <submittedName>
        <fullName evidence="17">HAMP domain-containing protein</fullName>
    </submittedName>
</protein>
<feature type="domain" description="T-SNARE coiled-coil homology" evidence="15">
    <location>
        <begin position="553"/>
        <end position="615"/>
    </location>
</feature>
<proteinExistence type="inferred from homology"/>
<evidence type="ECO:0000256" key="5">
    <source>
        <dbReference type="ARBA" id="ARBA00022519"/>
    </source>
</evidence>
<evidence type="ECO:0000256" key="13">
    <source>
        <dbReference type="SAM" id="Phobius"/>
    </source>
</evidence>
<dbReference type="PROSITE" id="PS50885">
    <property type="entry name" value="HAMP"/>
    <property type="match status" value="1"/>
</dbReference>
<gene>
    <name evidence="17" type="ORF">GNP35_04315</name>
</gene>
<dbReference type="Gene3D" id="3.30.450.20">
    <property type="entry name" value="PAS domain"/>
    <property type="match status" value="1"/>
</dbReference>
<dbReference type="Pfam" id="PF00672">
    <property type="entry name" value="HAMP"/>
    <property type="match status" value="1"/>
</dbReference>
<dbReference type="CDD" id="cd06225">
    <property type="entry name" value="HAMP"/>
    <property type="match status" value="1"/>
</dbReference>
<dbReference type="EMBL" id="WOCD01000002">
    <property type="protein sequence ID" value="MUH71770.1"/>
    <property type="molecule type" value="Genomic_DNA"/>
</dbReference>
<dbReference type="PROSITE" id="PS50111">
    <property type="entry name" value="CHEMOTAXIS_TRANSDUC_2"/>
    <property type="match status" value="1"/>
</dbReference>
<dbReference type="InterPro" id="IPR004089">
    <property type="entry name" value="MCPsignal_dom"/>
</dbReference>
<feature type="compositionally biased region" description="Polar residues" evidence="12">
    <location>
        <begin position="600"/>
        <end position="616"/>
    </location>
</feature>
<dbReference type="InterPro" id="IPR000727">
    <property type="entry name" value="T_SNARE_dom"/>
</dbReference>
<dbReference type="PANTHER" id="PTHR32089:SF39">
    <property type="entry name" value="METHYL-ACCEPTING CHEMOTAXIS PROTEIN HLYB"/>
    <property type="match status" value="1"/>
</dbReference>
<evidence type="ECO:0000256" key="12">
    <source>
        <dbReference type="SAM" id="MobiDB-lite"/>
    </source>
</evidence>
<evidence type="ECO:0000256" key="8">
    <source>
        <dbReference type="ARBA" id="ARBA00023136"/>
    </source>
</evidence>
<feature type="region of interest" description="Disordered" evidence="12">
    <location>
        <begin position="600"/>
        <end position="619"/>
    </location>
</feature>
<dbReference type="InterPro" id="IPR003660">
    <property type="entry name" value="HAMP_dom"/>
</dbReference>
<dbReference type="SMART" id="SM00283">
    <property type="entry name" value="MA"/>
    <property type="match status" value="1"/>
</dbReference>
<dbReference type="Gene3D" id="1.10.287.950">
    <property type="entry name" value="Methyl-accepting chemotaxis protein"/>
    <property type="match status" value="1"/>
</dbReference>
<sequence>MLKKFVFSLPIQTKITLTLIGAIIISTSVVSFVGHSKAQSIMLERMETTELPNIVQRIRDKVEGETASMKAVTRSIATNPFIHNWLSNGRPDSGEQTLVKYLKQIQQDNDLSNASFANRDTAEYWNQDGFLRVLQNDQADGWFFAFTNNNESESASIYSYPNGDVDMFVNFQMIGGKGIAGVSKSLNNMVEYLSGFELEQSGFVYLVDKEGLIQIHKDKSLGNTQTLANQYQQINTRKLLLENDFAFENDGNFVVATSFIPSLGWYVVAEVPTSELYAGLDESRNHMIMWFFIVVCVLGFIARYFSKMLMMPIIALANVFKNLGDGSGDLSYRINRYGDDEIARLAQGFNQFLDKIRNVIINVSDTSIELKHASDVVSHSAKETKDSAELERDQSIHAATAVNQMGMTIGDIAKSANVASDATQVAMEKAQIAQTVVGESAQFINVMANGMQSVSQTIESLAEKSGNISSVLDVIRGVSEQTNLLALNAAIEAARAGEQGRGFAVVADEVRNLAKRTSESTDEIAAMISQLQNESEIAVQGVRENRQLATQGAESSHEANEALQEIAKQIDMLAGLNLQVATATEEQLTVVNEINEHVQNVSKNSEKSANNATEMSHSSDELNALAAQLDRLVGTFKVN</sequence>
<dbReference type="SMART" id="SM00304">
    <property type="entry name" value="HAMP"/>
    <property type="match status" value="1"/>
</dbReference>
<evidence type="ECO:0000256" key="4">
    <source>
        <dbReference type="ARBA" id="ARBA00022500"/>
    </source>
</evidence>
<keyword evidence="7 13" id="KW-1133">Transmembrane helix</keyword>
<dbReference type="SUPFAM" id="SSF58104">
    <property type="entry name" value="Methyl-accepting chemotaxis protein (MCP) signaling domain"/>
    <property type="match status" value="1"/>
</dbReference>
<feature type="domain" description="HAMP" evidence="16">
    <location>
        <begin position="307"/>
        <end position="361"/>
    </location>
</feature>
<keyword evidence="8 13" id="KW-0472">Membrane</keyword>
<keyword evidence="6 13" id="KW-0812">Transmembrane</keyword>
<evidence type="ECO:0000259" key="15">
    <source>
        <dbReference type="PROSITE" id="PS50192"/>
    </source>
</evidence>
<evidence type="ECO:0000259" key="14">
    <source>
        <dbReference type="PROSITE" id="PS50111"/>
    </source>
</evidence>
<dbReference type="CDD" id="cd11386">
    <property type="entry name" value="MCP_signal"/>
    <property type="match status" value="1"/>
</dbReference>
<evidence type="ECO:0000256" key="7">
    <source>
        <dbReference type="ARBA" id="ARBA00022989"/>
    </source>
</evidence>
<comment type="caution">
    <text evidence="17">The sequence shown here is derived from an EMBL/GenBank/DDBJ whole genome shotgun (WGS) entry which is preliminary data.</text>
</comment>
<name>A0A6N8FA07_9GAMM</name>
<keyword evidence="9 11" id="KW-0807">Transducer</keyword>
<dbReference type="PROSITE" id="PS50192">
    <property type="entry name" value="T_SNARE"/>
    <property type="match status" value="1"/>
</dbReference>
<keyword evidence="5" id="KW-0997">Cell inner membrane</keyword>
<evidence type="ECO:0000313" key="18">
    <source>
        <dbReference type="Proteomes" id="UP000439994"/>
    </source>
</evidence>
<comment type="similarity">
    <text evidence="10">Belongs to the methyl-accepting chemotaxis (MCP) protein family.</text>
</comment>
<feature type="transmembrane region" description="Helical" evidence="13">
    <location>
        <begin position="15"/>
        <end position="35"/>
    </location>
</feature>
<evidence type="ECO:0000256" key="9">
    <source>
        <dbReference type="ARBA" id="ARBA00023224"/>
    </source>
</evidence>
<dbReference type="GO" id="GO:0006935">
    <property type="term" value="P:chemotaxis"/>
    <property type="evidence" value="ECO:0007669"/>
    <property type="project" value="UniProtKB-KW"/>
</dbReference>
<keyword evidence="3" id="KW-0488">Methylation</keyword>
<dbReference type="GO" id="GO:0007165">
    <property type="term" value="P:signal transduction"/>
    <property type="evidence" value="ECO:0007669"/>
    <property type="project" value="UniProtKB-KW"/>
</dbReference>
<keyword evidence="18" id="KW-1185">Reference proteome</keyword>
<accession>A0A6N8FA07</accession>
<evidence type="ECO:0000256" key="10">
    <source>
        <dbReference type="ARBA" id="ARBA00029447"/>
    </source>
</evidence>
<evidence type="ECO:0000313" key="17">
    <source>
        <dbReference type="EMBL" id="MUH71770.1"/>
    </source>
</evidence>
<feature type="transmembrane region" description="Helical" evidence="13">
    <location>
        <begin position="288"/>
        <end position="305"/>
    </location>
</feature>
<dbReference type="AlphaFoldDB" id="A0A6N8FA07"/>
<dbReference type="FunFam" id="1.10.287.950:FF:000001">
    <property type="entry name" value="Methyl-accepting chemotaxis sensory transducer"/>
    <property type="match status" value="1"/>
</dbReference>
<reference evidence="17 18" key="1">
    <citation type="submission" date="2019-11" db="EMBL/GenBank/DDBJ databases">
        <title>P. haliotis isolates from Z. marina roots.</title>
        <authorList>
            <person name="Cohen M."/>
            <person name="Jospin G."/>
            <person name="Eisen J.A."/>
            <person name="Coil D.A."/>
        </authorList>
    </citation>
    <scope>NUCLEOTIDE SEQUENCE [LARGE SCALE GENOMIC DNA]</scope>
    <source>
        <strain evidence="17 18">UCD-MCMsp1aY</strain>
    </source>
</reference>
<dbReference type="Pfam" id="PF00015">
    <property type="entry name" value="MCPsignal"/>
    <property type="match status" value="1"/>
</dbReference>
<evidence type="ECO:0000259" key="16">
    <source>
        <dbReference type="PROSITE" id="PS50885"/>
    </source>
</evidence>
<evidence type="ECO:0000256" key="2">
    <source>
        <dbReference type="ARBA" id="ARBA00022475"/>
    </source>
</evidence>